<dbReference type="GO" id="GO:0009254">
    <property type="term" value="P:peptidoglycan turnover"/>
    <property type="evidence" value="ECO:0007669"/>
    <property type="project" value="TreeGrafter"/>
</dbReference>
<keyword evidence="4 7" id="KW-0378">Hydrolase</keyword>
<dbReference type="InterPro" id="IPR036962">
    <property type="entry name" value="Glyco_hydro_3_N_sf"/>
</dbReference>
<evidence type="ECO:0000313" key="8">
    <source>
        <dbReference type="Proteomes" id="UP001060336"/>
    </source>
</evidence>
<dbReference type="EC" id="3.2.1.52" evidence="3"/>
<dbReference type="RefSeq" id="WP_257769105.1">
    <property type="nucleotide sequence ID" value="NZ_CP102480.1"/>
</dbReference>
<dbReference type="SUPFAM" id="SSF51445">
    <property type="entry name" value="(Trans)glycosidases"/>
    <property type="match status" value="1"/>
</dbReference>
<dbReference type="PROSITE" id="PS00775">
    <property type="entry name" value="GLYCOSYL_HYDROL_F3"/>
    <property type="match status" value="1"/>
</dbReference>
<dbReference type="Proteomes" id="UP001060336">
    <property type="component" value="Chromosome"/>
</dbReference>
<protein>
    <recommendedName>
        <fullName evidence="3">beta-N-acetylhexosaminidase</fullName>
        <ecNumber evidence="3">3.2.1.52</ecNumber>
    </recommendedName>
</protein>
<comment type="similarity">
    <text evidence="2">Belongs to the glycosyl hydrolase 3 family.</text>
</comment>
<proteinExistence type="inferred from homology"/>
<evidence type="ECO:0000256" key="5">
    <source>
        <dbReference type="ARBA" id="ARBA00023295"/>
    </source>
</evidence>
<dbReference type="AlphaFoldDB" id="A0A9J7AR53"/>
<dbReference type="Pfam" id="PF00933">
    <property type="entry name" value="Glyco_hydro_3"/>
    <property type="match status" value="1"/>
</dbReference>
<evidence type="ECO:0000256" key="1">
    <source>
        <dbReference type="ARBA" id="ARBA00001231"/>
    </source>
</evidence>
<evidence type="ECO:0000256" key="4">
    <source>
        <dbReference type="ARBA" id="ARBA00022801"/>
    </source>
</evidence>
<dbReference type="EMBL" id="CP102480">
    <property type="protein sequence ID" value="UUX50091.1"/>
    <property type="molecule type" value="Genomic_DNA"/>
</dbReference>
<dbReference type="KEGG" id="naci:NUH88_22235"/>
<dbReference type="PANTHER" id="PTHR30480">
    <property type="entry name" value="BETA-HEXOSAMINIDASE-RELATED"/>
    <property type="match status" value="1"/>
</dbReference>
<feature type="domain" description="Glycoside hydrolase family 3 N-terminal" evidence="6">
    <location>
        <begin position="28"/>
        <end position="298"/>
    </location>
</feature>
<dbReference type="NCBIfam" id="NF003740">
    <property type="entry name" value="PRK05337.1"/>
    <property type="match status" value="1"/>
</dbReference>
<dbReference type="GO" id="GO:0005975">
    <property type="term" value="P:carbohydrate metabolic process"/>
    <property type="evidence" value="ECO:0007669"/>
    <property type="project" value="InterPro"/>
</dbReference>
<dbReference type="Gene3D" id="3.20.20.300">
    <property type="entry name" value="Glycoside hydrolase, family 3, N-terminal domain"/>
    <property type="match status" value="1"/>
</dbReference>
<organism evidence="7 8">
    <name type="scientific">Nisaea acidiphila</name>
    <dbReference type="NCBI Taxonomy" id="1862145"/>
    <lineage>
        <taxon>Bacteria</taxon>
        <taxon>Pseudomonadati</taxon>
        <taxon>Pseudomonadota</taxon>
        <taxon>Alphaproteobacteria</taxon>
        <taxon>Rhodospirillales</taxon>
        <taxon>Thalassobaculaceae</taxon>
        <taxon>Nisaea</taxon>
    </lineage>
</organism>
<sequence length="339" mass="36970">MRALILGCAGPELTRAERQFFVETEPFGFILFQRNCENVEQLRRLTEDLRDCVGHNAPILIDQEGGRVQRLKPPLWRKAPPASLFGELYRKDPVRAEQAVRVNARLIAAELTACGIDVDCLPLLDVRQNDTHDAIGDRSFGYDVETVSRLGRAQAEGLAAGGVGPVMKHIPGHGRARVDSHFDLPRVDIAADILKEIDFAAFKALAGLPMAMTGHVVYEAIDPDNAATLSSTIIWDVIRTEIGFDGLLMTDDISMKALGDPLAVSSARSIEAGCDLVLHCNGNETEMREVAEAVPELSGEALRRAEATLSFMDRIRREAQPAPMDELLASYGELTGTAA</sequence>
<keyword evidence="5 7" id="KW-0326">Glycosidase</keyword>
<gene>
    <name evidence="7" type="primary">nagZ</name>
    <name evidence="7" type="ORF">NUH88_22235</name>
</gene>
<dbReference type="InterPro" id="IPR001764">
    <property type="entry name" value="Glyco_hydro_3_N"/>
</dbReference>
<dbReference type="InterPro" id="IPR017853">
    <property type="entry name" value="GH"/>
</dbReference>
<evidence type="ECO:0000256" key="3">
    <source>
        <dbReference type="ARBA" id="ARBA00012663"/>
    </source>
</evidence>
<dbReference type="GO" id="GO:0004563">
    <property type="term" value="F:beta-N-acetylhexosaminidase activity"/>
    <property type="evidence" value="ECO:0007669"/>
    <property type="project" value="UniProtKB-EC"/>
</dbReference>
<name>A0A9J7AR53_9PROT</name>
<dbReference type="InterPro" id="IPR050226">
    <property type="entry name" value="NagZ_Beta-hexosaminidase"/>
</dbReference>
<dbReference type="InterPro" id="IPR019800">
    <property type="entry name" value="Glyco_hydro_3_AS"/>
</dbReference>
<keyword evidence="8" id="KW-1185">Reference proteome</keyword>
<evidence type="ECO:0000313" key="7">
    <source>
        <dbReference type="EMBL" id="UUX50091.1"/>
    </source>
</evidence>
<accession>A0A9J7AR53</accession>
<dbReference type="PANTHER" id="PTHR30480:SF13">
    <property type="entry name" value="BETA-HEXOSAMINIDASE"/>
    <property type="match status" value="1"/>
</dbReference>
<comment type="catalytic activity">
    <reaction evidence="1">
        <text>Hydrolysis of terminal non-reducing N-acetyl-D-hexosamine residues in N-acetyl-beta-D-hexosaminides.</text>
        <dbReference type="EC" id="3.2.1.52"/>
    </reaction>
</comment>
<reference evidence="7" key="1">
    <citation type="submission" date="2022-08" db="EMBL/GenBank/DDBJ databases">
        <title>Nisaea acidiphila sp. nov., isolated from a marine algal debris and emended description of the genus Nisaea Urios et al. 2008.</title>
        <authorList>
            <person name="Kwon K."/>
        </authorList>
    </citation>
    <scope>NUCLEOTIDE SEQUENCE</scope>
    <source>
        <strain evidence="7">MEBiC11861</strain>
    </source>
</reference>
<evidence type="ECO:0000256" key="2">
    <source>
        <dbReference type="ARBA" id="ARBA00005336"/>
    </source>
</evidence>
<evidence type="ECO:0000259" key="6">
    <source>
        <dbReference type="Pfam" id="PF00933"/>
    </source>
</evidence>